<dbReference type="EMBL" id="CM001218">
    <property type="protein sequence ID" value="KEH38592.1"/>
    <property type="molecule type" value="Genomic_DNA"/>
</dbReference>
<dbReference type="HOGENOM" id="CLU_190964_0_0_1"/>
<accession>A0A072V9U6</accession>
<evidence type="ECO:0000313" key="3">
    <source>
        <dbReference type="EnsemblPlants" id="KEH38592"/>
    </source>
</evidence>
<keyword evidence="1" id="KW-0732">Signal</keyword>
<feature type="signal peptide" evidence="1">
    <location>
        <begin position="1"/>
        <end position="28"/>
    </location>
</feature>
<evidence type="ECO:0000256" key="1">
    <source>
        <dbReference type="SAM" id="SignalP"/>
    </source>
</evidence>
<evidence type="ECO:0000313" key="2">
    <source>
        <dbReference type="EMBL" id="KEH38592.1"/>
    </source>
</evidence>
<dbReference type="EnsemblPlants" id="KEH38592">
    <property type="protein sequence ID" value="KEH38592"/>
    <property type="gene ID" value="MTR_2g075275"/>
</dbReference>
<dbReference type="AlphaFoldDB" id="A0A072V9U6"/>
<feature type="chain" id="PRO_5014500391" evidence="1">
    <location>
        <begin position="29"/>
        <end position="73"/>
    </location>
</feature>
<evidence type="ECO:0000313" key="4">
    <source>
        <dbReference type="Proteomes" id="UP000002051"/>
    </source>
</evidence>
<dbReference type="PaxDb" id="3880-AES66516"/>
<reference evidence="2 4" key="1">
    <citation type="journal article" date="2011" name="Nature">
        <title>The Medicago genome provides insight into the evolution of rhizobial symbioses.</title>
        <authorList>
            <person name="Young N.D."/>
            <person name="Debelle F."/>
            <person name="Oldroyd G.E."/>
            <person name="Geurts R."/>
            <person name="Cannon S.B."/>
            <person name="Udvardi M.K."/>
            <person name="Benedito V.A."/>
            <person name="Mayer K.F."/>
            <person name="Gouzy J."/>
            <person name="Schoof H."/>
            <person name="Van de Peer Y."/>
            <person name="Proost S."/>
            <person name="Cook D.R."/>
            <person name="Meyers B.C."/>
            <person name="Spannagl M."/>
            <person name="Cheung F."/>
            <person name="De Mita S."/>
            <person name="Krishnakumar V."/>
            <person name="Gundlach H."/>
            <person name="Zhou S."/>
            <person name="Mudge J."/>
            <person name="Bharti A.K."/>
            <person name="Murray J.D."/>
            <person name="Naoumkina M.A."/>
            <person name="Rosen B."/>
            <person name="Silverstein K.A."/>
            <person name="Tang H."/>
            <person name="Rombauts S."/>
            <person name="Zhao P.X."/>
            <person name="Zhou P."/>
            <person name="Barbe V."/>
            <person name="Bardou P."/>
            <person name="Bechner M."/>
            <person name="Bellec A."/>
            <person name="Berger A."/>
            <person name="Berges H."/>
            <person name="Bidwell S."/>
            <person name="Bisseling T."/>
            <person name="Choisne N."/>
            <person name="Couloux A."/>
            <person name="Denny R."/>
            <person name="Deshpande S."/>
            <person name="Dai X."/>
            <person name="Doyle J.J."/>
            <person name="Dudez A.M."/>
            <person name="Farmer A.D."/>
            <person name="Fouteau S."/>
            <person name="Franken C."/>
            <person name="Gibelin C."/>
            <person name="Gish J."/>
            <person name="Goldstein S."/>
            <person name="Gonzalez A.J."/>
            <person name="Green P.J."/>
            <person name="Hallab A."/>
            <person name="Hartog M."/>
            <person name="Hua A."/>
            <person name="Humphray S.J."/>
            <person name="Jeong D.H."/>
            <person name="Jing Y."/>
            <person name="Jocker A."/>
            <person name="Kenton S.M."/>
            <person name="Kim D.J."/>
            <person name="Klee K."/>
            <person name="Lai H."/>
            <person name="Lang C."/>
            <person name="Lin S."/>
            <person name="Macmil S.L."/>
            <person name="Magdelenat G."/>
            <person name="Matthews L."/>
            <person name="McCorrison J."/>
            <person name="Monaghan E.L."/>
            <person name="Mun J.H."/>
            <person name="Najar F.Z."/>
            <person name="Nicholson C."/>
            <person name="Noirot C."/>
            <person name="O'Bleness M."/>
            <person name="Paule C.R."/>
            <person name="Poulain J."/>
            <person name="Prion F."/>
            <person name="Qin B."/>
            <person name="Qu C."/>
            <person name="Retzel E.F."/>
            <person name="Riddle C."/>
            <person name="Sallet E."/>
            <person name="Samain S."/>
            <person name="Samson N."/>
            <person name="Sanders I."/>
            <person name="Saurat O."/>
            <person name="Scarpelli C."/>
            <person name="Schiex T."/>
            <person name="Segurens B."/>
            <person name="Severin A.J."/>
            <person name="Sherrier D.J."/>
            <person name="Shi R."/>
            <person name="Sims S."/>
            <person name="Singer S.R."/>
            <person name="Sinharoy S."/>
            <person name="Sterck L."/>
            <person name="Viollet A."/>
            <person name="Wang B.B."/>
            <person name="Wang K."/>
            <person name="Wang M."/>
            <person name="Wang X."/>
            <person name="Warfsmann J."/>
            <person name="Weissenbach J."/>
            <person name="White D.D."/>
            <person name="White J.D."/>
            <person name="Wiley G.B."/>
            <person name="Wincker P."/>
            <person name="Xing Y."/>
            <person name="Yang L."/>
            <person name="Yao Z."/>
            <person name="Ying F."/>
            <person name="Zhai J."/>
            <person name="Zhou L."/>
            <person name="Zuber A."/>
            <person name="Denarie J."/>
            <person name="Dixon R.A."/>
            <person name="May G.D."/>
            <person name="Schwartz D.C."/>
            <person name="Rogers J."/>
            <person name="Quetier F."/>
            <person name="Town C.D."/>
            <person name="Roe B.A."/>
        </authorList>
    </citation>
    <scope>NUCLEOTIDE SEQUENCE [LARGE SCALE GENOMIC DNA]</scope>
    <source>
        <strain evidence="2">A17</strain>
        <strain evidence="3 4">cv. Jemalong A17</strain>
    </source>
</reference>
<organism evidence="2 4">
    <name type="scientific">Medicago truncatula</name>
    <name type="common">Barrel medic</name>
    <name type="synonym">Medicago tribuloides</name>
    <dbReference type="NCBI Taxonomy" id="3880"/>
    <lineage>
        <taxon>Eukaryota</taxon>
        <taxon>Viridiplantae</taxon>
        <taxon>Streptophyta</taxon>
        <taxon>Embryophyta</taxon>
        <taxon>Tracheophyta</taxon>
        <taxon>Spermatophyta</taxon>
        <taxon>Magnoliopsida</taxon>
        <taxon>eudicotyledons</taxon>
        <taxon>Gunneridae</taxon>
        <taxon>Pentapetalae</taxon>
        <taxon>rosids</taxon>
        <taxon>fabids</taxon>
        <taxon>Fabales</taxon>
        <taxon>Fabaceae</taxon>
        <taxon>Papilionoideae</taxon>
        <taxon>50 kb inversion clade</taxon>
        <taxon>NPAAA clade</taxon>
        <taxon>Hologalegina</taxon>
        <taxon>IRL clade</taxon>
        <taxon>Trifolieae</taxon>
        <taxon>Medicago</taxon>
    </lineage>
</organism>
<proteinExistence type="predicted"/>
<keyword evidence="4" id="KW-1185">Reference proteome</keyword>
<reference evidence="2 4" key="2">
    <citation type="journal article" date="2014" name="BMC Genomics">
        <title>An improved genome release (version Mt4.0) for the model legume Medicago truncatula.</title>
        <authorList>
            <person name="Tang H."/>
            <person name="Krishnakumar V."/>
            <person name="Bidwell S."/>
            <person name="Rosen B."/>
            <person name="Chan A."/>
            <person name="Zhou S."/>
            <person name="Gentzbittel L."/>
            <person name="Childs K.L."/>
            <person name="Yandell M."/>
            <person name="Gundlach H."/>
            <person name="Mayer K.F."/>
            <person name="Schwartz D.C."/>
            <person name="Town C.D."/>
        </authorList>
    </citation>
    <scope>GENOME REANNOTATION</scope>
    <source>
        <strain evidence="2">A17</strain>
        <strain evidence="3 4">cv. Jemalong A17</strain>
    </source>
</reference>
<sequence length="73" mass="7907">MAARINHMFFFITIVCIASMVVTPGTSSFDHPPLQDCETSKFCPNNVQACFKSCSDKGIPRANCNGNLCCCGI</sequence>
<dbReference type="Proteomes" id="UP000002051">
    <property type="component" value="Chromosome 2"/>
</dbReference>
<protein>
    <submittedName>
        <fullName evidence="2">LCR-like protein</fullName>
    </submittedName>
</protein>
<reference evidence="3" key="3">
    <citation type="submission" date="2015-04" db="UniProtKB">
        <authorList>
            <consortium name="EnsemblPlants"/>
        </authorList>
    </citation>
    <scope>IDENTIFICATION</scope>
    <source>
        <strain evidence="3">cv. Jemalong A17</strain>
    </source>
</reference>
<name>A0A072V9U6_MEDTR</name>
<gene>
    <name evidence="2" type="ordered locus">MTR_2g075275</name>
</gene>